<dbReference type="GeneID" id="5002441"/>
<evidence type="ECO:0000313" key="2">
    <source>
        <dbReference type="EMBL" id="ABO96674.1"/>
    </source>
</evidence>
<dbReference type="RefSeq" id="XP_001418381.1">
    <property type="nucleotide sequence ID" value="XM_001418344.1"/>
</dbReference>
<keyword evidence="3" id="KW-1185">Reference proteome</keyword>
<dbReference type="EMBL" id="CP000586">
    <property type="protein sequence ID" value="ABO96674.1"/>
    <property type="molecule type" value="Genomic_DNA"/>
</dbReference>
<feature type="region of interest" description="Disordered" evidence="1">
    <location>
        <begin position="367"/>
        <end position="390"/>
    </location>
</feature>
<evidence type="ECO:0000256" key="1">
    <source>
        <dbReference type="SAM" id="MobiDB-lite"/>
    </source>
</evidence>
<dbReference type="HOGENOM" id="CLU_708612_0_0_1"/>
<protein>
    <submittedName>
        <fullName evidence="2">Uncharacterized protein</fullName>
    </submittedName>
</protein>
<feature type="compositionally biased region" description="Low complexity" evidence="1">
    <location>
        <begin position="287"/>
        <end position="304"/>
    </location>
</feature>
<dbReference type="AlphaFoldDB" id="A4RYF9"/>
<accession>A4RYF9</accession>
<name>A4RYF9_OSTLU</name>
<dbReference type="KEGG" id="olu:OSTLU_32014"/>
<proteinExistence type="predicted"/>
<organism evidence="2 3">
    <name type="scientific">Ostreococcus lucimarinus (strain CCE9901)</name>
    <dbReference type="NCBI Taxonomy" id="436017"/>
    <lineage>
        <taxon>Eukaryota</taxon>
        <taxon>Viridiplantae</taxon>
        <taxon>Chlorophyta</taxon>
        <taxon>Mamiellophyceae</taxon>
        <taxon>Mamiellales</taxon>
        <taxon>Bathycoccaceae</taxon>
        <taxon>Ostreococcus</taxon>
    </lineage>
</organism>
<evidence type="ECO:0000313" key="3">
    <source>
        <dbReference type="Proteomes" id="UP000001568"/>
    </source>
</evidence>
<feature type="region of interest" description="Disordered" evidence="1">
    <location>
        <begin position="287"/>
        <end position="311"/>
    </location>
</feature>
<dbReference type="Proteomes" id="UP000001568">
    <property type="component" value="Chromosome 6"/>
</dbReference>
<gene>
    <name evidence="2" type="ORF">OSTLU_32014</name>
</gene>
<sequence length="390" mass="40745">MISPATASTADSIRCTMFSSSSAGRHRRLKRIVALLFSVPPRLLSRSFTSSAAPQRTMAVRISLSMRACMTRVQCSNSRSSMPGSRLKGPFPIMSCRRASEPYAVMAFAATVEHSGSDATRASSALRKDALSVAPSLIPTRAVTMTSTGAVALSRFITTSVSALTVISTSPRSSQMTWRRASSSASAFSLASRSFSRSARSAASCAAFASASAFNLASNRSFSSAFRRRNSARISSRRFSSSSAALASASARKRILSSSRAFSAASSSSLARRRSFSASASLARRSARSSASRARSSSDISFPTTAPPPARPRFSSSILIARALHSAPSATAVPTAECASNRSLAAAPLLAAALAYPITPPSARALARASHAPHVKSGLNRSRLARASST</sequence>
<reference evidence="2 3" key="1">
    <citation type="journal article" date="2007" name="Proc. Natl. Acad. Sci. U.S.A.">
        <title>The tiny eukaryote Ostreococcus provides genomic insights into the paradox of plankton speciation.</title>
        <authorList>
            <person name="Palenik B."/>
            <person name="Grimwood J."/>
            <person name="Aerts A."/>
            <person name="Rouze P."/>
            <person name="Salamov A."/>
            <person name="Putnam N."/>
            <person name="Dupont C."/>
            <person name="Jorgensen R."/>
            <person name="Derelle E."/>
            <person name="Rombauts S."/>
            <person name="Zhou K."/>
            <person name="Otillar R."/>
            <person name="Merchant S.S."/>
            <person name="Podell S."/>
            <person name="Gaasterland T."/>
            <person name="Napoli C."/>
            <person name="Gendler K."/>
            <person name="Manuell A."/>
            <person name="Tai V."/>
            <person name="Vallon O."/>
            <person name="Piganeau G."/>
            <person name="Jancek S."/>
            <person name="Heijde M."/>
            <person name="Jabbari K."/>
            <person name="Bowler C."/>
            <person name="Lohr M."/>
            <person name="Robbens S."/>
            <person name="Werner G."/>
            <person name="Dubchak I."/>
            <person name="Pazour G.J."/>
            <person name="Ren Q."/>
            <person name="Paulsen I."/>
            <person name="Delwiche C."/>
            <person name="Schmutz J."/>
            <person name="Rokhsar D."/>
            <person name="Van de Peer Y."/>
            <person name="Moreau H."/>
            <person name="Grigoriev I.V."/>
        </authorList>
    </citation>
    <scope>NUCLEOTIDE SEQUENCE [LARGE SCALE GENOMIC DNA]</scope>
    <source>
        <strain evidence="2 3">CCE9901</strain>
    </source>
</reference>
<dbReference type="Gramene" id="ABO96674">
    <property type="protein sequence ID" value="ABO96674"/>
    <property type="gene ID" value="OSTLU_32014"/>
</dbReference>